<dbReference type="InterPro" id="IPR001789">
    <property type="entry name" value="Sig_transdc_resp-reg_receiver"/>
</dbReference>
<keyword evidence="3 7" id="KW-0597">Phosphoprotein</keyword>
<keyword evidence="6" id="KW-0804">Transcription</keyword>
<dbReference type="Gene3D" id="3.40.50.2300">
    <property type="match status" value="1"/>
</dbReference>
<comment type="catalytic activity">
    <reaction evidence="1">
        <text>ATP + protein L-histidine = ADP + protein N-phospho-L-histidine.</text>
        <dbReference type="EC" id="2.7.13.3"/>
    </reaction>
</comment>
<dbReference type="Proteomes" id="UP001589590">
    <property type="component" value="Unassembled WGS sequence"/>
</dbReference>
<dbReference type="Pfam" id="PF07494">
    <property type="entry name" value="Reg_prop"/>
    <property type="match status" value="3"/>
</dbReference>
<dbReference type="Gene3D" id="2.130.10.10">
    <property type="entry name" value="YVTN repeat-like/Quinoprotein amine dehydrogenase"/>
    <property type="match status" value="3"/>
</dbReference>
<evidence type="ECO:0000256" key="7">
    <source>
        <dbReference type="PROSITE-ProRule" id="PRU00169"/>
    </source>
</evidence>
<dbReference type="SUPFAM" id="SSF47384">
    <property type="entry name" value="Homodimeric domain of signal transducing histidine kinase"/>
    <property type="match status" value="1"/>
</dbReference>
<dbReference type="PROSITE" id="PS01124">
    <property type="entry name" value="HTH_ARAC_FAMILY_2"/>
    <property type="match status" value="1"/>
</dbReference>
<dbReference type="Pfam" id="PF07495">
    <property type="entry name" value="Y_Y_Y"/>
    <property type="match status" value="1"/>
</dbReference>
<dbReference type="SUPFAM" id="SSF52172">
    <property type="entry name" value="CheY-like"/>
    <property type="match status" value="1"/>
</dbReference>
<evidence type="ECO:0000256" key="5">
    <source>
        <dbReference type="ARBA" id="ARBA00023125"/>
    </source>
</evidence>
<dbReference type="EC" id="2.7.13.3" evidence="2"/>
<dbReference type="InterPro" id="IPR036890">
    <property type="entry name" value="HATPase_C_sf"/>
</dbReference>
<gene>
    <name evidence="13" type="ORF">ACFFU1_08865</name>
</gene>
<dbReference type="Pfam" id="PF00512">
    <property type="entry name" value="HisKA"/>
    <property type="match status" value="1"/>
</dbReference>
<dbReference type="InterPro" id="IPR018062">
    <property type="entry name" value="HTH_AraC-typ_CS"/>
</dbReference>
<dbReference type="CDD" id="cd00082">
    <property type="entry name" value="HisKA"/>
    <property type="match status" value="1"/>
</dbReference>
<evidence type="ECO:0000259" key="12">
    <source>
        <dbReference type="PROSITE" id="PS50110"/>
    </source>
</evidence>
<dbReference type="PRINTS" id="PR00344">
    <property type="entry name" value="BCTRLSENSOR"/>
</dbReference>
<evidence type="ECO:0000256" key="6">
    <source>
        <dbReference type="ARBA" id="ARBA00023163"/>
    </source>
</evidence>
<evidence type="ECO:0000256" key="1">
    <source>
        <dbReference type="ARBA" id="ARBA00000085"/>
    </source>
</evidence>
<evidence type="ECO:0000259" key="10">
    <source>
        <dbReference type="PROSITE" id="PS01124"/>
    </source>
</evidence>
<protein>
    <recommendedName>
        <fullName evidence="2">histidine kinase</fullName>
        <ecNumber evidence="2">2.7.13.3</ecNumber>
    </recommendedName>
</protein>
<comment type="caution">
    <text evidence="13">The sequence shown here is derived from an EMBL/GenBank/DDBJ whole genome shotgun (WGS) entry which is preliminary data.</text>
</comment>
<dbReference type="Gene3D" id="3.30.565.10">
    <property type="entry name" value="Histidine kinase-like ATPase, C-terminal domain"/>
    <property type="match status" value="1"/>
</dbReference>
<dbReference type="Gene3D" id="1.10.287.130">
    <property type="match status" value="1"/>
</dbReference>
<evidence type="ECO:0000313" key="14">
    <source>
        <dbReference type="Proteomes" id="UP001589590"/>
    </source>
</evidence>
<feature type="domain" description="Response regulatory" evidence="12">
    <location>
        <begin position="1113"/>
        <end position="1228"/>
    </location>
</feature>
<dbReference type="SUPFAM" id="SSF55874">
    <property type="entry name" value="ATPase domain of HSP90 chaperone/DNA topoisomerase II/histidine kinase"/>
    <property type="match status" value="1"/>
</dbReference>
<keyword evidence="14" id="KW-1185">Reference proteome</keyword>
<dbReference type="InterPro" id="IPR013783">
    <property type="entry name" value="Ig-like_fold"/>
</dbReference>
<dbReference type="EMBL" id="JBHMFA010000005">
    <property type="protein sequence ID" value="MFB9105009.1"/>
    <property type="molecule type" value="Genomic_DNA"/>
</dbReference>
<keyword evidence="4" id="KW-0805">Transcription regulation</keyword>
<evidence type="ECO:0000256" key="3">
    <source>
        <dbReference type="ARBA" id="ARBA00022553"/>
    </source>
</evidence>
<evidence type="ECO:0000313" key="13">
    <source>
        <dbReference type="EMBL" id="MFB9105009.1"/>
    </source>
</evidence>
<dbReference type="Gene3D" id="1.10.10.60">
    <property type="entry name" value="Homeodomain-like"/>
    <property type="match status" value="1"/>
</dbReference>
<dbReference type="InterPro" id="IPR005467">
    <property type="entry name" value="His_kinase_dom"/>
</dbReference>
<dbReference type="InterPro" id="IPR011006">
    <property type="entry name" value="CheY-like_superfamily"/>
</dbReference>
<dbReference type="PROSITE" id="PS00041">
    <property type="entry name" value="HTH_ARAC_FAMILY_1"/>
    <property type="match status" value="1"/>
</dbReference>
<evidence type="ECO:0000256" key="8">
    <source>
        <dbReference type="SAM" id="Phobius"/>
    </source>
</evidence>
<dbReference type="InterPro" id="IPR003661">
    <property type="entry name" value="HisK_dim/P_dom"/>
</dbReference>
<keyword evidence="8" id="KW-0472">Membrane</keyword>
<accession>A0ABV5GZW6</accession>
<dbReference type="Pfam" id="PF02518">
    <property type="entry name" value="HATPase_c"/>
    <property type="match status" value="1"/>
</dbReference>
<dbReference type="SMART" id="SM00448">
    <property type="entry name" value="REC"/>
    <property type="match status" value="1"/>
</dbReference>
<dbReference type="SMART" id="SM00342">
    <property type="entry name" value="HTH_ARAC"/>
    <property type="match status" value="1"/>
</dbReference>
<evidence type="ECO:0000256" key="2">
    <source>
        <dbReference type="ARBA" id="ARBA00012438"/>
    </source>
</evidence>
<feature type="transmembrane region" description="Helical" evidence="8">
    <location>
        <begin position="784"/>
        <end position="804"/>
    </location>
</feature>
<dbReference type="SUPFAM" id="SSF63829">
    <property type="entry name" value="Calcium-dependent phosphotriesterase"/>
    <property type="match status" value="3"/>
</dbReference>
<dbReference type="InterPro" id="IPR015943">
    <property type="entry name" value="WD40/YVTN_repeat-like_dom_sf"/>
</dbReference>
<dbReference type="Pfam" id="PF12833">
    <property type="entry name" value="HTH_18"/>
    <property type="match status" value="1"/>
</dbReference>
<evidence type="ECO:0000256" key="4">
    <source>
        <dbReference type="ARBA" id="ARBA00023015"/>
    </source>
</evidence>
<keyword evidence="5" id="KW-0238">DNA-binding</keyword>
<feature type="signal peptide" evidence="9">
    <location>
        <begin position="1"/>
        <end position="28"/>
    </location>
</feature>
<dbReference type="InterPro" id="IPR011123">
    <property type="entry name" value="Y_Y_Y"/>
</dbReference>
<proteinExistence type="predicted"/>
<dbReference type="PANTHER" id="PTHR43547">
    <property type="entry name" value="TWO-COMPONENT HISTIDINE KINASE"/>
    <property type="match status" value="1"/>
</dbReference>
<dbReference type="InterPro" id="IPR009057">
    <property type="entry name" value="Homeodomain-like_sf"/>
</dbReference>
<keyword evidence="8" id="KW-1133">Transmembrane helix</keyword>
<dbReference type="CDD" id="cd00075">
    <property type="entry name" value="HATPase"/>
    <property type="match status" value="1"/>
</dbReference>
<feature type="domain" description="HTH araC/xylS-type" evidence="10">
    <location>
        <begin position="1260"/>
        <end position="1359"/>
    </location>
</feature>
<feature type="chain" id="PRO_5045179335" description="histidine kinase" evidence="9">
    <location>
        <begin position="29"/>
        <end position="1373"/>
    </location>
</feature>
<dbReference type="CDD" id="cd17574">
    <property type="entry name" value="REC_OmpR"/>
    <property type="match status" value="1"/>
</dbReference>
<sequence length="1373" mass="158010">MKQNNPISIFKSFLVLLLFWFYSTACFAQLNTTDFHELDIHGVLFNKKVNVLFMDSYGYLWIGSNSGLYKYDGHNLTTYQYDVFDNESLPNNSITSIIEDDFNNLWIGSESFLIHYDRKKNTFKGLLKNIRTVVKQKTSNGDIWVSLRSIGLLKIPALEAISQTDLPTLYTSKPLKNLYNTRNQNINALVEDSFNRFWIASNKGISILNKDYSISTTNFSYNIIDIKLFDNNKLLAISQKDLYILGYNKSDHNLEILESYPNINESFSIASNLTTTTLDDKTNDLWIGSTTGLIKATRLDNSYHFNYYSKDKNDEYLPNNHISSTLFDSYGNLWIGSHKGVNKYLGRTSLFEYNQVSKNNSLTFDINSLNKDNLLVGALNGIYYFNPTTKVSTKIKTPFNDVHFIAKTYENNDLFIANKLSLYQSKNYQPGDTSLDLTKIKTYEFAIKHITPISKNELWVALWSGGIDIINDSQPFSEFKKQVLENLKHHHTSTFLLTKENKLWIGTRGEGLYVIDLTNERFKHYLPTKENGLTANAILSLHEDETGNIWVGTRGGGLNMYQKELDQFKNFKETNSYSPKIISAIEADFKGNLWMSTRDGLTMFNTKTQKFIPFGVEDGINENQFVFNSSSANPEKNILYFGCSDGFYSVHTNKLIPQNILPNTVITSFSTLGETANNNFNSAHTFNINSGSPIVLPYNQNNISVNFSSLDLTAPNKNQYAYQLKGLNNYWIYTNAFNRNANYNDLSPGTYTFMVKSANSDGVWNETPSEVTFTIEPPIWKSTWAILTYILLAILILYISSILIRRWYLLKKNLVKETISREKDNELNRMKMIFFTDISHELRTPLSLILGTIEKVVKEKKFTLSPLTSQRIYNNTLRMHRLINQIMDIRKFDEGKFKLKISKNDIVQDITTIKNAFNDFAKIYSINYHFVPKTKQIKGWYDVDLLEKILFNLLSNAFKYTKEHGEITISLDLIKPTNTLIGKHKLEGKHIKCSVRDNGIGIPQKDLEYIFDRYYQATKSQRNQIPGTGIGMELVQKLIERHHGTITVESEEHVFTEFTFYLPISKNQYSKHERSETGTPLKRNFIKNSEYQVIEEVSSEFTANEANQPKKSKILIVEDSDDLRQMVVSELKPDFNVIEAINGVDGYNMALKEKPDLIVSDILMPIEDGISMLKRIKKNPIFNNIPIFMLTAKNSEESKIECLSLGANDYIEKPFSLEFLKWKIKNTFKTRHDLKEKYSKLITTAPVDVEVDSNDEKFIKKLIKIIEDNLNNNILNVEFLASEIGMSRANLYRKVQQILNDTPVNFIKTIKLKRAAQLLKQDKMYISEVAYMTGFNNQKYFSKCFNKEYGISPTAFAKQNKTSENVEGNKEDI</sequence>
<dbReference type="SMART" id="SM00388">
    <property type="entry name" value="HisKA"/>
    <property type="match status" value="1"/>
</dbReference>
<dbReference type="Gene3D" id="2.60.40.10">
    <property type="entry name" value="Immunoglobulins"/>
    <property type="match status" value="1"/>
</dbReference>
<feature type="modified residue" description="4-aspartylphosphate" evidence="7">
    <location>
        <position position="1161"/>
    </location>
</feature>
<name>A0ABV5GZW6_9FLAO</name>
<dbReference type="PROSITE" id="PS50109">
    <property type="entry name" value="HIS_KIN"/>
    <property type="match status" value="1"/>
</dbReference>
<keyword evidence="9" id="KW-0732">Signal</keyword>
<dbReference type="InterPro" id="IPR018060">
    <property type="entry name" value="HTH_AraC"/>
</dbReference>
<dbReference type="Pfam" id="PF00072">
    <property type="entry name" value="Response_reg"/>
    <property type="match status" value="1"/>
</dbReference>
<dbReference type="PROSITE" id="PS50110">
    <property type="entry name" value="RESPONSE_REGULATORY"/>
    <property type="match status" value="1"/>
</dbReference>
<evidence type="ECO:0000259" key="11">
    <source>
        <dbReference type="PROSITE" id="PS50109"/>
    </source>
</evidence>
<organism evidence="13 14">
    <name type="scientific">Algibacter miyuki</name>
    <dbReference type="NCBI Taxonomy" id="1306933"/>
    <lineage>
        <taxon>Bacteria</taxon>
        <taxon>Pseudomonadati</taxon>
        <taxon>Bacteroidota</taxon>
        <taxon>Flavobacteriia</taxon>
        <taxon>Flavobacteriales</taxon>
        <taxon>Flavobacteriaceae</taxon>
        <taxon>Algibacter</taxon>
    </lineage>
</organism>
<dbReference type="InterPro" id="IPR036097">
    <property type="entry name" value="HisK_dim/P_sf"/>
</dbReference>
<dbReference type="RefSeq" id="WP_290272859.1">
    <property type="nucleotide sequence ID" value="NZ_JAUFQP010000013.1"/>
</dbReference>
<dbReference type="InterPro" id="IPR003594">
    <property type="entry name" value="HATPase_dom"/>
</dbReference>
<dbReference type="PANTHER" id="PTHR43547:SF2">
    <property type="entry name" value="HYBRID SIGNAL TRANSDUCTION HISTIDINE KINASE C"/>
    <property type="match status" value="1"/>
</dbReference>
<feature type="domain" description="Histidine kinase" evidence="11">
    <location>
        <begin position="837"/>
        <end position="1066"/>
    </location>
</feature>
<reference evidence="13 14" key="1">
    <citation type="submission" date="2024-09" db="EMBL/GenBank/DDBJ databases">
        <authorList>
            <person name="Sun Q."/>
            <person name="Mori K."/>
        </authorList>
    </citation>
    <scope>NUCLEOTIDE SEQUENCE [LARGE SCALE GENOMIC DNA]</scope>
    <source>
        <strain evidence="13 14">CECT 8300</strain>
    </source>
</reference>
<dbReference type="SUPFAM" id="SSF46689">
    <property type="entry name" value="Homeodomain-like"/>
    <property type="match status" value="1"/>
</dbReference>
<dbReference type="SMART" id="SM00387">
    <property type="entry name" value="HATPase_c"/>
    <property type="match status" value="1"/>
</dbReference>
<keyword evidence="8" id="KW-0812">Transmembrane</keyword>
<dbReference type="InterPro" id="IPR011110">
    <property type="entry name" value="Reg_prop"/>
</dbReference>
<dbReference type="InterPro" id="IPR004358">
    <property type="entry name" value="Sig_transdc_His_kin-like_C"/>
</dbReference>
<evidence type="ECO:0000256" key="9">
    <source>
        <dbReference type="SAM" id="SignalP"/>
    </source>
</evidence>